<dbReference type="Pfam" id="PF09721">
    <property type="entry name" value="Exosortase_EpsH"/>
    <property type="match status" value="1"/>
</dbReference>
<evidence type="ECO:0000256" key="8">
    <source>
        <dbReference type="SAM" id="Phobius"/>
    </source>
</evidence>
<dbReference type="GO" id="GO:0005886">
    <property type="term" value="C:plasma membrane"/>
    <property type="evidence" value="ECO:0007669"/>
    <property type="project" value="UniProtKB-SubCell"/>
</dbReference>
<dbReference type="GO" id="GO:0006508">
    <property type="term" value="P:proteolysis"/>
    <property type="evidence" value="ECO:0007669"/>
    <property type="project" value="UniProtKB-KW"/>
</dbReference>
<dbReference type="NCBIfam" id="TIGR03109">
    <property type="entry name" value="exosort_XrtA"/>
    <property type="match status" value="1"/>
</dbReference>
<feature type="domain" description="Methanolan biosynthesis EpsI" evidence="9">
    <location>
        <begin position="397"/>
        <end position="511"/>
    </location>
</feature>
<dbReference type="Pfam" id="PF11984">
    <property type="entry name" value="DUF3485"/>
    <property type="match status" value="1"/>
</dbReference>
<keyword evidence="4 8" id="KW-0812">Transmembrane</keyword>
<comment type="caution">
    <text evidence="10">The sequence shown here is derived from an EMBL/GenBank/DDBJ whole genome shotgun (WGS) entry which is preliminary data.</text>
</comment>
<keyword evidence="11" id="KW-1185">Reference proteome</keyword>
<comment type="subcellular location">
    <subcellularLocation>
        <location evidence="1">Cell membrane</location>
        <topology evidence="1">Multi-pass membrane protein</topology>
    </subcellularLocation>
</comment>
<keyword evidence="5" id="KW-0378">Hydrolase</keyword>
<keyword evidence="6 8" id="KW-1133">Transmembrane helix</keyword>
<feature type="transmembrane region" description="Helical" evidence="8">
    <location>
        <begin position="128"/>
        <end position="149"/>
    </location>
</feature>
<dbReference type="AlphaFoldDB" id="K6ZHB0"/>
<organism evidence="10 11">
    <name type="scientific">Brumicola pallidula DSM 14239 = ACAM 615</name>
    <dbReference type="NCBI Taxonomy" id="1121922"/>
    <lineage>
        <taxon>Bacteria</taxon>
        <taxon>Pseudomonadati</taxon>
        <taxon>Pseudomonadota</taxon>
        <taxon>Gammaproteobacteria</taxon>
        <taxon>Alteromonadales</taxon>
        <taxon>Alteromonadaceae</taxon>
        <taxon>Brumicola</taxon>
    </lineage>
</organism>
<dbReference type="InterPro" id="IPR019127">
    <property type="entry name" value="Exosortase"/>
</dbReference>
<dbReference type="InterPro" id="IPR013426">
    <property type="entry name" value="EpsH-like"/>
</dbReference>
<gene>
    <name evidence="10" type="ORF">GPAL_2906</name>
</gene>
<feature type="transmembrane region" description="Helical" evidence="8">
    <location>
        <begin position="255"/>
        <end position="276"/>
    </location>
</feature>
<feature type="transmembrane region" description="Helical" evidence="8">
    <location>
        <begin position="218"/>
        <end position="243"/>
    </location>
</feature>
<evidence type="ECO:0000313" key="10">
    <source>
        <dbReference type="EMBL" id="GAC29757.1"/>
    </source>
</evidence>
<sequence length="523" mass="58284">MLNNGQAVHNTGSHTINWALGGVLLCLWIGLTFQGLVSAVKIWYISEIFNHCFFVLPVSLYLIWEKKDDINWRARQCTLLALPFIFLQVLLYVIGIAGDIQLFQHAAMFSLLPTLTWFYLGNQISKQLIFPLSFMLFAIPFGEELIPFLQEITADISVEMVSWTGVPLYRSGLFLEIPQGRFLVAEACSGVSFLIASIVLGNLYAYMNLKRMTTRVGFVLLSVIFPILANAVRVFGIIMIGYASDMKHAVGADHLIYGWFFFAFVIICLLGIGEIIRRFEKRYLLKQNAAGDKTLAGETLADETIGNAEVDTSIEHIEGFKIIGSKLLVVAIVLVLGITKSISINSAGSIAPLQPEFQLPFSVLQKGNVLSNWQPEFKHSTRSEFLTIQHESSNFVYFTAYYDGTDGELISAQNDIFAETRWSLSGKRTGSLADNLRINNMTLKNGSGQQLTIYHLYIINGAVFTDTKRAKLYQVWLKLQGKPYDGVFLAISDSAEFDEGSIKPMLAQAVRALQAGFAAREAN</sequence>
<dbReference type="GO" id="GO:0008233">
    <property type="term" value="F:peptidase activity"/>
    <property type="evidence" value="ECO:0007669"/>
    <property type="project" value="UniProtKB-KW"/>
</dbReference>
<evidence type="ECO:0000256" key="4">
    <source>
        <dbReference type="ARBA" id="ARBA00022692"/>
    </source>
</evidence>
<dbReference type="NCBIfam" id="TIGR04178">
    <property type="entry name" value="exo_archaeo"/>
    <property type="match status" value="1"/>
</dbReference>
<evidence type="ECO:0000313" key="11">
    <source>
        <dbReference type="Proteomes" id="UP000006251"/>
    </source>
</evidence>
<proteinExistence type="predicted"/>
<keyword evidence="2" id="KW-1003">Cell membrane</keyword>
<feature type="transmembrane region" description="Helical" evidence="8">
    <location>
        <begin position="42"/>
        <end position="64"/>
    </location>
</feature>
<dbReference type="Proteomes" id="UP000006251">
    <property type="component" value="Unassembled WGS sequence"/>
</dbReference>
<dbReference type="InterPro" id="IPR014263">
    <property type="entry name" value="Methanolan_biosynth_EpsI"/>
</dbReference>
<feature type="transmembrane region" description="Helical" evidence="8">
    <location>
        <begin position="16"/>
        <end position="36"/>
    </location>
</feature>
<feature type="transmembrane region" description="Helical" evidence="8">
    <location>
        <begin position="327"/>
        <end position="344"/>
    </location>
</feature>
<dbReference type="NCBIfam" id="TIGR02914">
    <property type="entry name" value="EpsI_fam"/>
    <property type="match status" value="1"/>
</dbReference>
<protein>
    <recommendedName>
        <fullName evidence="9">Methanolan biosynthesis EpsI domain-containing protein</fullName>
    </recommendedName>
</protein>
<dbReference type="InterPro" id="IPR026392">
    <property type="entry name" value="Exo/Archaeosortase_dom"/>
</dbReference>
<evidence type="ECO:0000259" key="9">
    <source>
        <dbReference type="Pfam" id="PF11984"/>
    </source>
</evidence>
<dbReference type="EMBL" id="BAEQ01000050">
    <property type="protein sequence ID" value="GAC29757.1"/>
    <property type="molecule type" value="Genomic_DNA"/>
</dbReference>
<evidence type="ECO:0000256" key="2">
    <source>
        <dbReference type="ARBA" id="ARBA00022475"/>
    </source>
</evidence>
<accession>K6ZHB0</accession>
<reference evidence="11" key="1">
    <citation type="journal article" date="2014" name="Environ. Microbiol.">
        <title>Comparative genomics of the marine bacterial genus Glaciecola reveals the high degree of genomic diversity and genomic characteristic for cold adaptation.</title>
        <authorList>
            <person name="Qin Q.L."/>
            <person name="Xie B.B."/>
            <person name="Yu Y."/>
            <person name="Shu Y.L."/>
            <person name="Rong J.C."/>
            <person name="Zhang Y.J."/>
            <person name="Zhao D.L."/>
            <person name="Chen X.L."/>
            <person name="Zhang X.Y."/>
            <person name="Chen B."/>
            <person name="Zhou B.C."/>
            <person name="Zhang Y.Z."/>
        </authorList>
    </citation>
    <scope>NUCLEOTIDE SEQUENCE [LARGE SCALE GENOMIC DNA]</scope>
    <source>
        <strain evidence="11">ACAM 615</strain>
    </source>
</reference>
<evidence type="ECO:0000256" key="3">
    <source>
        <dbReference type="ARBA" id="ARBA00022670"/>
    </source>
</evidence>
<dbReference type="RefSeq" id="WP_006013089.1">
    <property type="nucleotide sequence ID" value="NZ_BAEQ01000050.1"/>
</dbReference>
<evidence type="ECO:0000256" key="7">
    <source>
        <dbReference type="ARBA" id="ARBA00023136"/>
    </source>
</evidence>
<feature type="transmembrane region" description="Helical" evidence="8">
    <location>
        <begin position="102"/>
        <end position="121"/>
    </location>
</feature>
<evidence type="ECO:0000256" key="6">
    <source>
        <dbReference type="ARBA" id="ARBA00022989"/>
    </source>
</evidence>
<dbReference type="STRING" id="1121922.GCA_000428905_00387"/>
<dbReference type="NCBIfam" id="TIGR02602">
    <property type="entry name" value="8TM_EpsH"/>
    <property type="match status" value="1"/>
</dbReference>
<feature type="transmembrane region" description="Helical" evidence="8">
    <location>
        <begin position="76"/>
        <end position="96"/>
    </location>
</feature>
<keyword evidence="7 8" id="KW-0472">Membrane</keyword>
<feature type="transmembrane region" description="Helical" evidence="8">
    <location>
        <begin position="182"/>
        <end position="206"/>
    </location>
</feature>
<evidence type="ECO:0000256" key="1">
    <source>
        <dbReference type="ARBA" id="ARBA00004651"/>
    </source>
</evidence>
<name>K6ZHB0_9ALTE</name>
<dbReference type="InterPro" id="IPR017540">
    <property type="entry name" value="Exosortase-1"/>
</dbReference>
<keyword evidence="3" id="KW-0645">Protease</keyword>
<evidence type="ECO:0000256" key="5">
    <source>
        <dbReference type="ARBA" id="ARBA00022801"/>
    </source>
</evidence>